<dbReference type="GeneID" id="22576994"/>
<evidence type="ECO:0000313" key="3">
    <source>
        <dbReference type="Proteomes" id="UP000063063"/>
    </source>
</evidence>
<sequence>MFNPYDPRRVYIDPNPSSASISFPYTSATDSTQVPLGSRPEGNVLYVTPPFPSQVSGTPSASNSTTEFANSQLLGTHSASLKTGETSTAATMGAPATAASSVSLVNLMQPSQSPSNISYDPSRMSSNTTTSFSRYPAAQTVFSQPNTPLQATQTQILQQPLVLQAHSPSQAFTAQGAAATPPSRQRLMLISGPAPTTSMNPFYPYQTAAATGAAAAIQSGSSHHPPSTTTQLISPLQLTSPTSQGHAGSGNFAYVVESGSPAPLLAYSVSQPPFVSIASQHWPPAAAVTMLSSASETPTMAPRESTSGVDAASLQSPTPDVLSRGAMESQGHYPGSFLTSSDTALANMSAVRAGGTTAAAGGSPEGMQPAALGVRNFSAPEPVGSCLLPNLPLDPIIPPLALPCPRWGKLPRS</sequence>
<dbReference type="Proteomes" id="UP000063063">
    <property type="component" value="Chromosome 29"/>
</dbReference>
<dbReference type="VEuPathDB" id="TriTrypDB:LPAL13_290025300"/>
<dbReference type="RefSeq" id="XP_010700835.1">
    <property type="nucleotide sequence ID" value="XM_010702533.1"/>
</dbReference>
<dbReference type="KEGG" id="lpan:LPMP_292310"/>
<protein>
    <submittedName>
        <fullName evidence="2">Uncharacterized protein</fullName>
    </submittedName>
</protein>
<organism evidence="2 3">
    <name type="scientific">Leishmania panamensis</name>
    <dbReference type="NCBI Taxonomy" id="5679"/>
    <lineage>
        <taxon>Eukaryota</taxon>
        <taxon>Discoba</taxon>
        <taxon>Euglenozoa</taxon>
        <taxon>Kinetoplastea</taxon>
        <taxon>Metakinetoplastina</taxon>
        <taxon>Trypanosomatida</taxon>
        <taxon>Trypanosomatidae</taxon>
        <taxon>Leishmaniinae</taxon>
        <taxon>Leishmania</taxon>
        <taxon>Leishmania guyanensis species complex</taxon>
    </lineage>
</organism>
<feature type="region of interest" description="Disordered" evidence="1">
    <location>
        <begin position="293"/>
        <end position="318"/>
    </location>
</feature>
<evidence type="ECO:0000256" key="1">
    <source>
        <dbReference type="SAM" id="MobiDB-lite"/>
    </source>
</evidence>
<dbReference type="EMBL" id="CP009398">
    <property type="protein sequence ID" value="AIO00178.1"/>
    <property type="molecule type" value="Genomic_DNA"/>
</dbReference>
<dbReference type="VEuPathDB" id="TriTrypDB:LPMP_292310"/>
<proteinExistence type="predicted"/>
<gene>
    <name evidence="2" type="ORF">LPMP_292310</name>
</gene>
<dbReference type="OrthoDB" id="263863at2759"/>
<keyword evidence="3" id="KW-1185">Reference proteome</keyword>
<dbReference type="eggNOG" id="ENOG502SMJR">
    <property type="taxonomic scope" value="Eukaryota"/>
</dbReference>
<feature type="region of interest" description="Disordered" evidence="1">
    <location>
        <begin position="111"/>
        <end position="130"/>
    </location>
</feature>
<accession>A0A088RVN3</accession>
<dbReference type="AlphaFoldDB" id="A0A088RVN3"/>
<evidence type="ECO:0000313" key="2">
    <source>
        <dbReference type="EMBL" id="AIO00178.1"/>
    </source>
</evidence>
<name>A0A088RVN3_LEIPA</name>
<reference evidence="2 3" key="1">
    <citation type="journal article" date="2015" name="Sci. Rep.">
        <title>The genome of Leishmania panamensis: insights into genomics of the L. (Viannia) subgenus.</title>
        <authorList>
            <person name="Llanes A."/>
            <person name="Restrepo C.M."/>
            <person name="Vecchio G.D."/>
            <person name="Anguizola F.J."/>
            <person name="Lleonart R."/>
        </authorList>
    </citation>
    <scope>NUCLEOTIDE SEQUENCE [LARGE SCALE GENOMIC DNA]</scope>
    <source>
        <strain evidence="2 3">MHOM/PA/94/PSC-1</strain>
    </source>
</reference>